<evidence type="ECO:0000313" key="2">
    <source>
        <dbReference type="EMBL" id="BAL58359.1"/>
    </source>
</evidence>
<gene>
    <name evidence="2" type="ORF">HGMM_OP1C054</name>
</gene>
<feature type="transmembrane region" description="Helical" evidence="1">
    <location>
        <begin position="37"/>
        <end position="54"/>
    </location>
</feature>
<feature type="transmembrane region" description="Helical" evidence="1">
    <location>
        <begin position="120"/>
        <end position="138"/>
    </location>
</feature>
<feature type="transmembrane region" description="Helical" evidence="1">
    <location>
        <begin position="180"/>
        <end position="202"/>
    </location>
</feature>
<feature type="transmembrane region" description="Helical" evidence="1">
    <location>
        <begin position="87"/>
        <end position="108"/>
    </location>
</feature>
<dbReference type="AlphaFoldDB" id="H5SQC3"/>
<accession>H5SQC3</accession>
<protein>
    <submittedName>
        <fullName evidence="2">Uncharacterized protein</fullName>
    </submittedName>
</protein>
<organism evidence="2">
    <name type="scientific">Acetithermum autotrophicum</name>
    <dbReference type="NCBI Taxonomy" id="1446466"/>
    <lineage>
        <taxon>Bacteria</taxon>
        <taxon>Candidatus Bipolaricaulota</taxon>
        <taxon>Candidatus Acetithermum</taxon>
    </lineage>
</organism>
<reference evidence="2" key="1">
    <citation type="journal article" date="2005" name="Environ. Microbiol.">
        <title>Genetic and functional properties of uncultivated thermophilic crenarchaeotes from a subsurface gold mine as revealed by analysis of genome fragments.</title>
        <authorList>
            <person name="Nunoura T."/>
            <person name="Hirayama H."/>
            <person name="Takami H."/>
            <person name="Oida H."/>
            <person name="Nishi S."/>
            <person name="Shimamura S."/>
            <person name="Suzuki Y."/>
            <person name="Inagaki F."/>
            <person name="Takai K."/>
            <person name="Nealson K.H."/>
            <person name="Horikoshi K."/>
        </authorList>
    </citation>
    <scope>NUCLEOTIDE SEQUENCE</scope>
</reference>
<reference evidence="2" key="2">
    <citation type="journal article" date="2012" name="PLoS ONE">
        <title>A Deeply Branching Thermophilic Bacterium with an Ancient Acetyl-CoA Pathway Dominates a Subsurface Ecosystem.</title>
        <authorList>
            <person name="Takami H."/>
            <person name="Noguchi H."/>
            <person name="Takaki Y."/>
            <person name="Uchiyama I."/>
            <person name="Toyoda A."/>
            <person name="Nishi S."/>
            <person name="Chee G.-J."/>
            <person name="Arai W."/>
            <person name="Nunoura T."/>
            <person name="Itoh T."/>
            <person name="Hattori M."/>
            <person name="Takai K."/>
        </authorList>
    </citation>
    <scope>NUCLEOTIDE SEQUENCE</scope>
</reference>
<feature type="transmembrane region" description="Helical" evidence="1">
    <location>
        <begin position="150"/>
        <end position="168"/>
    </location>
</feature>
<evidence type="ECO:0000256" key="1">
    <source>
        <dbReference type="SAM" id="Phobius"/>
    </source>
</evidence>
<proteinExistence type="predicted"/>
<keyword evidence="1" id="KW-0812">Transmembrane</keyword>
<dbReference type="EMBL" id="AP011800">
    <property type="protein sequence ID" value="BAL58359.1"/>
    <property type="molecule type" value="Genomic_DNA"/>
</dbReference>
<name>H5SQC3_ACEAU</name>
<sequence>MSVQSFLGLVGGAFYVGWVLASRQLWFIFDETIQPPWGWYFLGVPLGVGVLQRCEEGNKHLVHALVARVGLGVWALLGGWSLERPDLPWPVVWHLVPLIVGVHIPLALTHCSWPSRTRKFVRIVGWLAFCLAAASAFALVLDGRFLPQRFWPRMLPFVVGLPVLYRLVCWSNDPRRVRRGLVLIVVLLGVVISWLLLTHVGVA</sequence>
<feature type="transmembrane region" description="Helical" evidence="1">
    <location>
        <begin position="61"/>
        <end position="81"/>
    </location>
</feature>
<keyword evidence="1" id="KW-0472">Membrane</keyword>
<keyword evidence="1" id="KW-1133">Transmembrane helix</keyword>